<feature type="region of interest" description="Disordered" evidence="4">
    <location>
        <begin position="1"/>
        <end position="26"/>
    </location>
</feature>
<dbReference type="EMBL" id="JAGEUA010000005">
    <property type="protein sequence ID" value="KAL0978151.1"/>
    <property type="molecule type" value="Genomic_DNA"/>
</dbReference>
<feature type="compositionally biased region" description="Basic and acidic residues" evidence="4">
    <location>
        <begin position="336"/>
        <end position="347"/>
    </location>
</feature>
<proteinExistence type="predicted"/>
<protein>
    <submittedName>
        <fullName evidence="5">Uncharacterized protein</fullName>
    </submittedName>
</protein>
<keyword evidence="6" id="KW-1185">Reference proteome</keyword>
<dbReference type="NCBIfam" id="TIGR00231">
    <property type="entry name" value="small_GTP"/>
    <property type="match status" value="1"/>
</dbReference>
<feature type="compositionally biased region" description="Basic residues" evidence="4">
    <location>
        <begin position="151"/>
        <end position="167"/>
    </location>
</feature>
<dbReference type="SUPFAM" id="SSF52540">
    <property type="entry name" value="P-loop containing nucleoside triphosphate hydrolases"/>
    <property type="match status" value="1"/>
</dbReference>
<evidence type="ECO:0000256" key="4">
    <source>
        <dbReference type="SAM" id="MobiDB-lite"/>
    </source>
</evidence>
<feature type="compositionally biased region" description="Basic residues" evidence="4">
    <location>
        <begin position="229"/>
        <end position="245"/>
    </location>
</feature>
<dbReference type="InterPro" id="IPR005225">
    <property type="entry name" value="Small_GTP-bd"/>
</dbReference>
<evidence type="ECO:0000256" key="2">
    <source>
        <dbReference type="ARBA" id="ARBA00023134"/>
    </source>
</evidence>
<keyword evidence="3" id="KW-0449">Lipoprotein</keyword>
<evidence type="ECO:0000256" key="3">
    <source>
        <dbReference type="ARBA" id="ARBA00023288"/>
    </source>
</evidence>
<evidence type="ECO:0000313" key="6">
    <source>
        <dbReference type="Proteomes" id="UP001557470"/>
    </source>
</evidence>
<dbReference type="Proteomes" id="UP001557470">
    <property type="component" value="Unassembled WGS sequence"/>
</dbReference>
<dbReference type="InterPro" id="IPR050227">
    <property type="entry name" value="Rab"/>
</dbReference>
<dbReference type="AlphaFoldDB" id="A0ABD0X4Q2"/>
<dbReference type="PROSITE" id="PS51419">
    <property type="entry name" value="RAB"/>
    <property type="match status" value="1"/>
</dbReference>
<dbReference type="Pfam" id="PF00071">
    <property type="entry name" value="Ras"/>
    <property type="match status" value="1"/>
</dbReference>
<dbReference type="InterPro" id="IPR001806">
    <property type="entry name" value="Small_GTPase"/>
</dbReference>
<feature type="compositionally biased region" description="Basic and acidic residues" evidence="4">
    <location>
        <begin position="168"/>
        <end position="180"/>
    </location>
</feature>
<accession>A0ABD0X4Q2</accession>
<name>A0ABD0X4Q2_UMBPY</name>
<dbReference type="SMART" id="SM00175">
    <property type="entry name" value="RAB"/>
    <property type="match status" value="1"/>
</dbReference>
<dbReference type="CDD" id="cd00154">
    <property type="entry name" value="Rab"/>
    <property type="match status" value="1"/>
</dbReference>
<dbReference type="PANTHER" id="PTHR47977">
    <property type="entry name" value="RAS-RELATED PROTEIN RAB"/>
    <property type="match status" value="1"/>
</dbReference>
<dbReference type="InterPro" id="IPR027417">
    <property type="entry name" value="P-loop_NTPase"/>
</dbReference>
<feature type="compositionally biased region" description="Basic and acidic residues" evidence="4">
    <location>
        <begin position="246"/>
        <end position="258"/>
    </location>
</feature>
<feature type="region of interest" description="Disordered" evidence="4">
    <location>
        <begin position="227"/>
        <end position="262"/>
    </location>
</feature>
<dbReference type="PRINTS" id="PR00449">
    <property type="entry name" value="RASTRNSFRMNG"/>
</dbReference>
<evidence type="ECO:0000256" key="1">
    <source>
        <dbReference type="ARBA" id="ARBA00022741"/>
    </source>
</evidence>
<feature type="compositionally biased region" description="Basic and acidic residues" evidence="4">
    <location>
        <begin position="424"/>
        <end position="442"/>
    </location>
</feature>
<organism evidence="5 6">
    <name type="scientific">Umbra pygmaea</name>
    <name type="common">Eastern mudminnow</name>
    <dbReference type="NCBI Taxonomy" id="75934"/>
    <lineage>
        <taxon>Eukaryota</taxon>
        <taxon>Metazoa</taxon>
        <taxon>Chordata</taxon>
        <taxon>Craniata</taxon>
        <taxon>Vertebrata</taxon>
        <taxon>Euteleostomi</taxon>
        <taxon>Actinopterygii</taxon>
        <taxon>Neopterygii</taxon>
        <taxon>Teleostei</taxon>
        <taxon>Protacanthopterygii</taxon>
        <taxon>Esociformes</taxon>
        <taxon>Umbridae</taxon>
        <taxon>Umbra</taxon>
    </lineage>
</organism>
<feature type="compositionally biased region" description="Basic and acidic residues" evidence="4">
    <location>
        <begin position="12"/>
        <end position="24"/>
    </location>
</feature>
<dbReference type="Gene3D" id="3.40.50.300">
    <property type="entry name" value="P-loop containing nucleotide triphosphate hydrolases"/>
    <property type="match status" value="1"/>
</dbReference>
<feature type="region of interest" description="Disordered" evidence="4">
    <location>
        <begin position="505"/>
        <end position="525"/>
    </location>
</feature>
<dbReference type="PROSITE" id="PS51421">
    <property type="entry name" value="RAS"/>
    <property type="match status" value="1"/>
</dbReference>
<dbReference type="SMART" id="SM00174">
    <property type="entry name" value="RHO"/>
    <property type="match status" value="1"/>
</dbReference>
<feature type="region of interest" description="Disordered" evidence="4">
    <location>
        <begin position="361"/>
        <end position="446"/>
    </location>
</feature>
<dbReference type="PROSITE" id="PS51420">
    <property type="entry name" value="RHO"/>
    <property type="match status" value="1"/>
</dbReference>
<dbReference type="SMART" id="SM00173">
    <property type="entry name" value="RAS"/>
    <property type="match status" value="1"/>
</dbReference>
<feature type="region of interest" description="Disordered" evidence="4">
    <location>
        <begin position="67"/>
        <end position="105"/>
    </location>
</feature>
<keyword evidence="2" id="KW-0342">GTP-binding</keyword>
<comment type="caution">
    <text evidence="5">The sequence shown here is derived from an EMBL/GenBank/DDBJ whole genome shotgun (WGS) entry which is preliminary data.</text>
</comment>
<dbReference type="GO" id="GO:0005525">
    <property type="term" value="F:GTP binding"/>
    <property type="evidence" value="ECO:0007669"/>
    <property type="project" value="UniProtKB-KW"/>
</dbReference>
<feature type="compositionally biased region" description="Basic residues" evidence="4">
    <location>
        <begin position="1"/>
        <end position="11"/>
    </location>
</feature>
<gene>
    <name evidence="5" type="ORF">UPYG_G00166780</name>
</gene>
<dbReference type="SMART" id="SM00176">
    <property type="entry name" value="RAN"/>
    <property type="match status" value="1"/>
</dbReference>
<evidence type="ECO:0000313" key="5">
    <source>
        <dbReference type="EMBL" id="KAL0978151.1"/>
    </source>
</evidence>
<feature type="region of interest" description="Disordered" evidence="4">
    <location>
        <begin position="140"/>
        <end position="183"/>
    </location>
</feature>
<keyword evidence="1" id="KW-0547">Nucleotide-binding</keyword>
<dbReference type="FunFam" id="3.40.50.300:FF:001129">
    <property type="entry name" value="ras-related protein Rab-44 isoform X2"/>
    <property type="match status" value="1"/>
</dbReference>
<feature type="region of interest" description="Disordered" evidence="4">
    <location>
        <begin position="315"/>
        <end position="347"/>
    </location>
</feature>
<feature type="compositionally biased region" description="Basic and acidic residues" evidence="4">
    <location>
        <begin position="91"/>
        <end position="102"/>
    </location>
</feature>
<dbReference type="SMART" id="SM00177">
    <property type="entry name" value="ARF"/>
    <property type="match status" value="1"/>
</dbReference>
<reference evidence="5 6" key="1">
    <citation type="submission" date="2024-06" db="EMBL/GenBank/DDBJ databases">
        <authorList>
            <person name="Pan Q."/>
            <person name="Wen M."/>
            <person name="Jouanno E."/>
            <person name="Zahm M."/>
            <person name="Klopp C."/>
            <person name="Cabau C."/>
            <person name="Louis A."/>
            <person name="Berthelot C."/>
            <person name="Parey E."/>
            <person name="Roest Crollius H."/>
            <person name="Montfort J."/>
            <person name="Robinson-Rechavi M."/>
            <person name="Bouchez O."/>
            <person name="Lampietro C."/>
            <person name="Lopez Roques C."/>
            <person name="Donnadieu C."/>
            <person name="Postlethwait J."/>
            <person name="Bobe J."/>
            <person name="Verreycken H."/>
            <person name="Guiguen Y."/>
        </authorList>
    </citation>
    <scope>NUCLEOTIDE SEQUENCE [LARGE SCALE GENOMIC DNA]</scope>
    <source>
        <strain evidence="5">Up_M1</strain>
        <tissue evidence="5">Testis</tissue>
    </source>
</reference>
<feature type="compositionally biased region" description="Basic and acidic residues" evidence="4">
    <location>
        <begin position="372"/>
        <end position="381"/>
    </location>
</feature>
<sequence>MDSTRSRKPRGIHTEEKPESWQEEVKDDAEVIGEVEKVIIKETTEPLELKQHEEKVTEDLVIDESACLEPHNAGKKKKMGSTRSRTPQGIHTEEKPESWQEEVKDDAEVIGEVEKVIIKETTVPLELKQHEEKVTDDLMIEESTCLEPHNAGKRKKMGSTRSRKPRGIHTEEKPESWQEEVKDDAEVIEEVEKVIIKETTVPLELKQHEEKVTDDLMIEESACLESHNAGRRKKMGSTRSRKPRGIHTEEKQESWQDEVKEDTEAIGEVENVIIEESTEPLELKKHEEKVTEDLVIDLPSVQSFVSQEETACLEPHNAGRRKKMGSTRSRTPGGIHRVERPESWQEEVKEDTEAIGEVENVTIEETTGSLELKQHEEKVTEDLVIDPPSVQRFVGPEETANVEPHPAERRRKMGSTRSRTPQGRQREERPEESQEVEHKENPEVIGQIGEVMRAELTEPVELKENVGKVTEYQVRDKTETLAVEDCNITAEEKCPNYTNVSESKAIGKRRKMGSTRQTRGFHTEEGKREVEKKVFHEEVKWENIRDPEVIVISDKIPKDYRAEAVSLEDQQKRPIAETQDVDTNIGSSGERAEHVTPALQPGQANKMSQEKDGHIYTSPVTKAMNQPRGTLGSSGSRSNPYHVVTVGNSNVGKTSFIKFFQSGEFSMDYAATIGIDTCIQSVKVDGSPVTLQIWDTAGQERYHSITRQVFHKAQGLLLIYDITSSQSFYDIRYWVNCIQEGAPSDAVILLLGNKTDCAEAERKVQTNEGKNLAKEHNMLFMECSAATGENVILSMEALARKIKQLGVETRQEEESLMLHKEPPRKKLSCC</sequence>